<evidence type="ECO:0000313" key="6">
    <source>
        <dbReference type="EMBL" id="VXC43572.1"/>
    </source>
</evidence>
<dbReference type="InterPro" id="IPR003313">
    <property type="entry name" value="AraC-bd"/>
</dbReference>
<dbReference type="Pfam" id="PF12833">
    <property type="entry name" value="HTH_18"/>
    <property type="match status" value="1"/>
</dbReference>
<accession>A0A653YMM2</accession>
<evidence type="ECO:0000313" key="7">
    <source>
        <dbReference type="Proteomes" id="UP000251241"/>
    </source>
</evidence>
<evidence type="ECO:0000313" key="8">
    <source>
        <dbReference type="Proteomes" id="UP000432350"/>
    </source>
</evidence>
<evidence type="ECO:0000256" key="2">
    <source>
        <dbReference type="ARBA" id="ARBA00023125"/>
    </source>
</evidence>
<dbReference type="InterPro" id="IPR018062">
    <property type="entry name" value="HTH_AraC-typ_CS"/>
</dbReference>
<reference evidence="6 8" key="2">
    <citation type="submission" date="2019-10" db="EMBL/GenBank/DDBJ databases">
        <authorList>
            <person name="Karimi E."/>
        </authorList>
    </citation>
    <scope>NUCLEOTIDE SEQUENCE [LARGE SCALE GENOMIC DNA]</scope>
    <source>
        <strain evidence="6">Sphingobacterium sp. 8BC</strain>
    </source>
</reference>
<dbReference type="CDD" id="cd06976">
    <property type="entry name" value="cupin_MtlR-like_N"/>
    <property type="match status" value="1"/>
</dbReference>
<protein>
    <submittedName>
        <fullName evidence="5">Bacillibactin transport regulator</fullName>
    </submittedName>
</protein>
<sequence length="287" mass="33401">MKAQLLHLNSNLEHSFNARRDNTPQYHNLWHYHEELELIYFAKGSGTQFIGDSVRRFESGDITLVGSNLPHYWLFDEIYLQEEEAESADIRVLHFKENFWGNDFINLPENKSIKDLIRVSKRGISLLECSRLKTAQLIDAILAATGTPRIIHLLEILQYISAEEQHDLLTSPTFTIQLQDQDANRMQIAMQYIGENYRDQIRLQELASLTGMTPNSFCRYFKSQIGKTLFQFLIEMRVKTACNLLIENKQTVKQICFESGFQNFSSFHKYFKNVTGTTPLSFQRSKT</sequence>
<dbReference type="GeneID" id="97182006"/>
<dbReference type="SUPFAM" id="SSF46689">
    <property type="entry name" value="Homeodomain-like"/>
    <property type="match status" value="2"/>
</dbReference>
<dbReference type="Proteomes" id="UP000432350">
    <property type="component" value="Unassembled WGS sequence"/>
</dbReference>
<dbReference type="PANTHER" id="PTHR43280:SF27">
    <property type="entry name" value="TRANSCRIPTIONAL REGULATOR MTLR"/>
    <property type="match status" value="1"/>
</dbReference>
<name>A0A2X2JEP1_SPHMU</name>
<dbReference type="GO" id="GO:0003700">
    <property type="term" value="F:DNA-binding transcription factor activity"/>
    <property type="evidence" value="ECO:0007669"/>
    <property type="project" value="InterPro"/>
</dbReference>
<dbReference type="SUPFAM" id="SSF51182">
    <property type="entry name" value="RmlC-like cupins"/>
    <property type="match status" value="1"/>
</dbReference>
<organism evidence="5 7">
    <name type="scientific">Sphingobacterium multivorum</name>
    <dbReference type="NCBI Taxonomy" id="28454"/>
    <lineage>
        <taxon>Bacteria</taxon>
        <taxon>Pseudomonadati</taxon>
        <taxon>Bacteroidota</taxon>
        <taxon>Sphingobacteriia</taxon>
        <taxon>Sphingobacteriales</taxon>
        <taxon>Sphingobacteriaceae</taxon>
        <taxon>Sphingobacterium</taxon>
    </lineage>
</organism>
<evidence type="ECO:0000259" key="4">
    <source>
        <dbReference type="PROSITE" id="PS01124"/>
    </source>
</evidence>
<evidence type="ECO:0000313" key="5">
    <source>
        <dbReference type="EMBL" id="SPZ92194.1"/>
    </source>
</evidence>
<keyword evidence="2" id="KW-0238">DNA-binding</keyword>
<gene>
    <name evidence="5" type="primary">btr_6</name>
    <name evidence="6" type="synonym">btr</name>
    <name evidence="5" type="ORF">NCTC11343_04248</name>
    <name evidence="6" type="ORF">SPHINGO8BC_110221</name>
</gene>
<dbReference type="Proteomes" id="UP000251241">
    <property type="component" value="Unassembled WGS sequence"/>
</dbReference>
<dbReference type="AlphaFoldDB" id="A0A2X2JEP1"/>
<dbReference type="Gene3D" id="1.10.10.60">
    <property type="entry name" value="Homeodomain-like"/>
    <property type="match status" value="2"/>
</dbReference>
<evidence type="ECO:0000256" key="3">
    <source>
        <dbReference type="ARBA" id="ARBA00023163"/>
    </source>
</evidence>
<dbReference type="PROSITE" id="PS01124">
    <property type="entry name" value="HTH_ARAC_FAMILY_2"/>
    <property type="match status" value="1"/>
</dbReference>
<dbReference type="GO" id="GO:0043565">
    <property type="term" value="F:sequence-specific DNA binding"/>
    <property type="evidence" value="ECO:0007669"/>
    <property type="project" value="InterPro"/>
</dbReference>
<dbReference type="InterPro" id="IPR011051">
    <property type="entry name" value="RmlC_Cupin_sf"/>
</dbReference>
<dbReference type="InterPro" id="IPR018060">
    <property type="entry name" value="HTH_AraC"/>
</dbReference>
<accession>A0A2X2JEP1</accession>
<dbReference type="Pfam" id="PF02311">
    <property type="entry name" value="AraC_binding"/>
    <property type="match status" value="1"/>
</dbReference>
<dbReference type="PANTHER" id="PTHR43280">
    <property type="entry name" value="ARAC-FAMILY TRANSCRIPTIONAL REGULATOR"/>
    <property type="match status" value="1"/>
</dbReference>
<dbReference type="EMBL" id="CABWMV010000003">
    <property type="protein sequence ID" value="VXC43572.1"/>
    <property type="molecule type" value="Genomic_DNA"/>
</dbReference>
<dbReference type="SMART" id="SM00342">
    <property type="entry name" value="HTH_ARAC"/>
    <property type="match status" value="1"/>
</dbReference>
<dbReference type="InterPro" id="IPR009057">
    <property type="entry name" value="Homeodomain-like_sf"/>
</dbReference>
<evidence type="ECO:0000256" key="1">
    <source>
        <dbReference type="ARBA" id="ARBA00023015"/>
    </source>
</evidence>
<dbReference type="EMBL" id="UAUU01000011">
    <property type="protein sequence ID" value="SPZ92194.1"/>
    <property type="molecule type" value="Genomic_DNA"/>
</dbReference>
<reference evidence="5 7" key="1">
    <citation type="submission" date="2018-06" db="EMBL/GenBank/DDBJ databases">
        <authorList>
            <consortium name="Pathogen Informatics"/>
            <person name="Doyle S."/>
        </authorList>
    </citation>
    <scope>NUCLEOTIDE SEQUENCE [LARGE SCALE GENOMIC DNA]</scope>
    <source>
        <strain evidence="5 7">NCTC11343</strain>
    </source>
</reference>
<dbReference type="Gene3D" id="2.60.120.10">
    <property type="entry name" value="Jelly Rolls"/>
    <property type="match status" value="1"/>
</dbReference>
<proteinExistence type="predicted"/>
<dbReference type="PROSITE" id="PS00041">
    <property type="entry name" value="HTH_ARAC_FAMILY_1"/>
    <property type="match status" value="1"/>
</dbReference>
<feature type="domain" description="HTH araC/xylS-type" evidence="4">
    <location>
        <begin position="187"/>
        <end position="285"/>
    </location>
</feature>
<keyword evidence="3" id="KW-0804">Transcription</keyword>
<keyword evidence="1" id="KW-0805">Transcription regulation</keyword>
<dbReference type="InterPro" id="IPR014710">
    <property type="entry name" value="RmlC-like_jellyroll"/>
</dbReference>
<dbReference type="RefSeq" id="WP_070563746.1">
    <property type="nucleotide sequence ID" value="NZ_CP068086.1"/>
</dbReference>